<keyword evidence="2" id="KW-0227">DNA damage</keyword>
<name>A0A1F6E1E5_9BACT</name>
<evidence type="ECO:0000256" key="4">
    <source>
        <dbReference type="ARBA" id="ARBA00023204"/>
    </source>
</evidence>
<dbReference type="InterPro" id="IPR036995">
    <property type="entry name" value="MPG_sf"/>
</dbReference>
<dbReference type="EMBL" id="MFLN01000006">
    <property type="protein sequence ID" value="OGG67515.1"/>
    <property type="molecule type" value="Genomic_DNA"/>
</dbReference>
<evidence type="ECO:0000313" key="6">
    <source>
        <dbReference type="Proteomes" id="UP000178572"/>
    </source>
</evidence>
<dbReference type="Gene3D" id="3.10.300.10">
    <property type="entry name" value="Methylpurine-DNA glycosylase (MPG)"/>
    <property type="match status" value="1"/>
</dbReference>
<dbReference type="STRING" id="1798500.A3C21_00240"/>
<dbReference type="AlphaFoldDB" id="A0A1F6E1E5"/>
<evidence type="ECO:0000313" key="5">
    <source>
        <dbReference type="EMBL" id="OGG67515.1"/>
    </source>
</evidence>
<dbReference type="Pfam" id="PF02245">
    <property type="entry name" value="Pur_DNA_glyco"/>
    <property type="match status" value="1"/>
</dbReference>
<dbReference type="GO" id="GO:0006284">
    <property type="term" value="P:base-excision repair"/>
    <property type="evidence" value="ECO:0007669"/>
    <property type="project" value="InterPro"/>
</dbReference>
<dbReference type="InterPro" id="IPR011034">
    <property type="entry name" value="Formyl_transferase-like_C_sf"/>
</dbReference>
<reference evidence="5 6" key="1">
    <citation type="journal article" date="2016" name="Nat. Commun.">
        <title>Thousands of microbial genomes shed light on interconnected biogeochemical processes in an aquifer system.</title>
        <authorList>
            <person name="Anantharaman K."/>
            <person name="Brown C.T."/>
            <person name="Hug L.A."/>
            <person name="Sharon I."/>
            <person name="Castelle C.J."/>
            <person name="Probst A.J."/>
            <person name="Thomas B.C."/>
            <person name="Singh A."/>
            <person name="Wilkins M.J."/>
            <person name="Karaoz U."/>
            <person name="Brodie E.L."/>
            <person name="Williams K.H."/>
            <person name="Hubbard S.S."/>
            <person name="Banfield J.F."/>
        </authorList>
    </citation>
    <scope>NUCLEOTIDE SEQUENCE [LARGE SCALE GENOMIC DNA]</scope>
</reference>
<gene>
    <name evidence="5" type="ORF">A3C21_00240</name>
</gene>
<dbReference type="Proteomes" id="UP000178572">
    <property type="component" value="Unassembled WGS sequence"/>
</dbReference>
<keyword evidence="3" id="KW-0378">Hydrolase</keyword>
<evidence type="ECO:0000256" key="2">
    <source>
        <dbReference type="ARBA" id="ARBA00022763"/>
    </source>
</evidence>
<dbReference type="InterPro" id="IPR003180">
    <property type="entry name" value="MPG"/>
</dbReference>
<dbReference type="SUPFAM" id="SSF50486">
    <property type="entry name" value="FMT C-terminal domain-like"/>
    <property type="match status" value="1"/>
</dbReference>
<accession>A0A1F6E1E5</accession>
<dbReference type="PANTHER" id="PTHR10429">
    <property type="entry name" value="DNA-3-METHYLADENINE GLYCOSYLASE"/>
    <property type="match status" value="1"/>
</dbReference>
<proteinExistence type="inferred from homology"/>
<comment type="caution">
    <text evidence="5">The sequence shown here is derived from an EMBL/GenBank/DDBJ whole genome shotgun (WGS) entry which is preliminary data.</text>
</comment>
<organism evidence="5 6">
    <name type="scientific">Candidatus Kaiserbacteria bacterium RIFCSPHIGHO2_02_FULL_59_21</name>
    <dbReference type="NCBI Taxonomy" id="1798500"/>
    <lineage>
        <taxon>Bacteria</taxon>
        <taxon>Candidatus Kaiseribacteriota</taxon>
    </lineage>
</organism>
<dbReference type="GO" id="GO:0003905">
    <property type="term" value="F:alkylbase DNA N-glycosylase activity"/>
    <property type="evidence" value="ECO:0007669"/>
    <property type="project" value="InterPro"/>
</dbReference>
<protein>
    <recommendedName>
        <fullName evidence="7">3-methyladenine DNA glycosylase</fullName>
    </recommendedName>
</protein>
<evidence type="ECO:0000256" key="1">
    <source>
        <dbReference type="ARBA" id="ARBA00009232"/>
    </source>
</evidence>
<evidence type="ECO:0000256" key="3">
    <source>
        <dbReference type="ARBA" id="ARBA00022801"/>
    </source>
</evidence>
<keyword evidence="4" id="KW-0234">DNA repair</keyword>
<evidence type="ECO:0008006" key="7">
    <source>
        <dbReference type="Google" id="ProtNLM"/>
    </source>
</evidence>
<sequence>MHEMLNIVTGPEGYPSAVLIRGVQYQGDASLLNGPGKLTRELDITRELNGKPAISASGLWIEERDEVRPHRILQTPRVGVAYAGEWAKKPWRYVLSGHVPVSR</sequence>
<comment type="similarity">
    <text evidence="1">Belongs to the DNA glycosylase MPG family.</text>
</comment>
<dbReference type="GO" id="GO:0003677">
    <property type="term" value="F:DNA binding"/>
    <property type="evidence" value="ECO:0007669"/>
    <property type="project" value="InterPro"/>
</dbReference>
<dbReference type="PANTHER" id="PTHR10429:SF0">
    <property type="entry name" value="DNA-3-METHYLADENINE GLYCOSYLASE"/>
    <property type="match status" value="1"/>
</dbReference>